<feature type="region of interest" description="Disordered" evidence="4">
    <location>
        <begin position="897"/>
        <end position="920"/>
    </location>
</feature>
<dbReference type="AlphaFoldDB" id="F1SYT2"/>
<reference evidence="8 9" key="2">
    <citation type="submission" date="2016-06" db="EMBL/GenBank/DDBJ databases">
        <authorList>
            <consortium name="Pathogen Informatics"/>
        </authorList>
    </citation>
    <scope>NUCLEOTIDE SEQUENCE [LARGE SCALE GENOMIC DNA]</scope>
    <source>
        <strain evidence="8">PocGH01</strain>
    </source>
</reference>
<dbReference type="InterPro" id="IPR038765">
    <property type="entry name" value="Papain-like_cys_pep_sf"/>
</dbReference>
<dbReference type="VEuPathDB" id="PlasmoDB:PocGH01_04022100"/>
<dbReference type="OrthoDB" id="190265at2759"/>
<dbReference type="GO" id="GO:0006508">
    <property type="term" value="P:proteolysis"/>
    <property type="evidence" value="ECO:0007669"/>
    <property type="project" value="InterPro"/>
</dbReference>
<dbReference type="VEuPathDB" id="PlasmoDB:POWCR01_040017800"/>
<evidence type="ECO:0000256" key="1">
    <source>
        <dbReference type="ARBA" id="ARBA00008455"/>
    </source>
</evidence>
<protein>
    <submittedName>
        <fullName evidence="7">Putative papain-like cysteine prorease</fullName>
    </submittedName>
    <submittedName>
        <fullName evidence="8">Serine-repeat antigen, putative</fullName>
    </submittedName>
</protein>
<feature type="compositionally biased region" description="Polar residues" evidence="4">
    <location>
        <begin position="34"/>
        <end position="46"/>
    </location>
</feature>
<dbReference type="PANTHER" id="PTHR12411">
    <property type="entry name" value="CYSTEINE PROTEASE FAMILY C1-RELATED"/>
    <property type="match status" value="1"/>
</dbReference>
<evidence type="ECO:0000256" key="2">
    <source>
        <dbReference type="ARBA" id="ARBA00023145"/>
    </source>
</evidence>
<dbReference type="SUPFAM" id="SSF54001">
    <property type="entry name" value="Cysteine proteinases"/>
    <property type="match status" value="1"/>
</dbReference>
<keyword evidence="9" id="KW-1185">Reference proteome</keyword>
<evidence type="ECO:0000313" key="8">
    <source>
        <dbReference type="EMBL" id="SCN43142.1"/>
    </source>
</evidence>
<proteinExistence type="inferred from homology"/>
<feature type="chain" id="PRO_5003270879" evidence="5">
    <location>
        <begin position="23"/>
        <end position="1024"/>
    </location>
</feature>
<feature type="signal peptide" evidence="5">
    <location>
        <begin position="1"/>
        <end position="22"/>
    </location>
</feature>
<gene>
    <name evidence="7" type="primary">Pov-SERA1</name>
    <name evidence="8" type="synonym">PocGH01_04022100</name>
    <name evidence="8" type="ORF">POCGH01_04022100</name>
</gene>
<dbReference type="SMART" id="SM00645">
    <property type="entry name" value="Pept_C1"/>
    <property type="match status" value="1"/>
</dbReference>
<evidence type="ECO:0000256" key="5">
    <source>
        <dbReference type="SAM" id="SignalP"/>
    </source>
</evidence>
<dbReference type="Pfam" id="PF00112">
    <property type="entry name" value="Peptidase_C1"/>
    <property type="match status" value="1"/>
</dbReference>
<evidence type="ECO:0000313" key="9">
    <source>
        <dbReference type="Proteomes" id="UP000242942"/>
    </source>
</evidence>
<organism evidence="7">
    <name type="scientific">Plasmodium ovale</name>
    <name type="common">malaria parasite P. ovale</name>
    <dbReference type="NCBI Taxonomy" id="36330"/>
    <lineage>
        <taxon>Eukaryota</taxon>
        <taxon>Sar</taxon>
        <taxon>Alveolata</taxon>
        <taxon>Apicomplexa</taxon>
        <taxon>Aconoidasida</taxon>
        <taxon>Haemosporida</taxon>
        <taxon>Plasmodiidae</taxon>
        <taxon>Plasmodium</taxon>
        <taxon>Plasmodium (Plasmodium)</taxon>
    </lineage>
</organism>
<dbReference type="InterPro" id="IPR013128">
    <property type="entry name" value="Peptidase_C1A"/>
</dbReference>
<dbReference type="MEROPS" id="C01.984"/>
<comment type="similarity">
    <text evidence="1">Belongs to the peptidase C1 family.</text>
</comment>
<evidence type="ECO:0000256" key="4">
    <source>
        <dbReference type="SAM" id="MobiDB-lite"/>
    </source>
</evidence>
<evidence type="ECO:0000259" key="6">
    <source>
        <dbReference type="SMART" id="SM00645"/>
    </source>
</evidence>
<accession>F1SYT2</accession>
<keyword evidence="3" id="KW-0325">Glycoprotein</keyword>
<dbReference type="EMBL" id="AB576871">
    <property type="protein sequence ID" value="BAK08390.1"/>
    <property type="molecule type" value="Genomic_DNA"/>
</dbReference>
<dbReference type="EMBL" id="LT594585">
    <property type="protein sequence ID" value="SCN43142.1"/>
    <property type="molecule type" value="Genomic_DNA"/>
</dbReference>
<sequence>MKSHVSIIVTLYGIFSIHVTQCTGGGAHWPPHNMHTSNPGNGNKTGDSAIPPSSGNLSTSASGSTGSILPECTGESKGEDVKGGACSNSAPIEDLTLDRIEVVSIDKDGEDVEEGQNNEEKTENYIQKIIHSRTHSTVSHIRERTTDEPNIIEIKSALLRDYNGVKVTGPCKAVFQMFLVPHITVNVETNKNSITLGPKLVQAHKKERVTTDGVDAYTEHIEKGLMFEKEEKKLLNKCADGKSFKFVLFIEGNKLTVKWKVYDATEAENSNKQVDVRTYLMKSMDRPFTSIQIHSASISTSTFLLESKNYTLKKDFPDQCDAIASNCFMSGNVDIEKCYHCTLLIENTDTSNVCFNYVSPEVKEKFKEIKINAQEEEDPLEVELKQSIETILEEISKQKIANNSTENLHYHLSDLLKREMVKYCQMLKEADTSGVFEYVQMGNEADIFYNLTKLLKKHEDEMDFLLQRKLRNAAICMKNADEWVTRKMGLILPQLPTNNMEYTNGTYYSEDKEREKYKGNCDGTVDLETVANVDMSSSHFVEKMFCNEEYCDRWKDKNGCFSKIGASDQGNCATSWIFASKMHLETIKCMKGYDHVSSSALYVANCSEKDVKEKCTVGSNPLEFLNIVNGKKFLPSEANLQYSYAKVSDDCPKSKSNWVNLWTGIKLLDYVPTPNSVGTKGYTAYESAKFKGNMDSFIKKVKSEIKNKGSVIAYVRAENALSYDTNGGKIHKLCGSENPDHAVNIVGYGNYISADGNKKSYWIVRNSWGENWGDNGNFKVDMDTPAECKHNFVHTAAVFNLDLPIVEKSVKGEAELYNYYLKSSPDLYSNLYYSIYSKEGNEQPNYSKVAAENSAVYGQVDGNETDGVGSVAGGESYVEAGNTASYVAGREGGVPGQASLSSSAAATGEEKAGPSGSDVGKKMEETLIQPTGDPDSPTADNVEVLHMLKNVKNNKVKISLVTYETSKGITADHVCSRAYSEDPDKLEECAQFCESNWNDCANKISPGYCLTLKRKTNDCFFCYV</sequence>
<evidence type="ECO:0000313" key="7">
    <source>
        <dbReference type="EMBL" id="BAK08390.1"/>
    </source>
</evidence>
<feature type="domain" description="Peptidase C1A papain C-terminal" evidence="6">
    <location>
        <begin position="548"/>
        <end position="799"/>
    </location>
</feature>
<accession>A0A1D3RDA8</accession>
<reference evidence="7" key="1">
    <citation type="journal article" date="2011" name="PLoS ONE">
        <title>Clues to Evolution of the SERA Multigene Family in 18 Plasmodium Species.</title>
        <authorList>
            <person name="Arisue N."/>
            <person name="Kawai S."/>
            <person name="Hirai M."/>
            <person name="Palacpac N.M.Q."/>
            <person name="Jia M."/>
            <person name="Kaneko A."/>
            <person name="Tanabe K."/>
            <person name="Horii T."/>
        </authorList>
    </citation>
    <scope>NUCLEOTIDE SEQUENCE</scope>
    <source>
        <strain evidence="7">NIGERIA II</strain>
    </source>
</reference>
<feature type="region of interest" description="Disordered" evidence="4">
    <location>
        <begin position="30"/>
        <end position="88"/>
    </location>
</feature>
<evidence type="ECO:0000256" key="3">
    <source>
        <dbReference type="ARBA" id="ARBA00023180"/>
    </source>
</evidence>
<dbReference type="GO" id="GO:0008234">
    <property type="term" value="F:cysteine-type peptidase activity"/>
    <property type="evidence" value="ECO:0007669"/>
    <property type="project" value="InterPro"/>
</dbReference>
<dbReference type="Proteomes" id="UP000242942">
    <property type="component" value="Chromosome 4"/>
</dbReference>
<name>F1SYT2_PLAOA</name>
<dbReference type="Gene3D" id="3.90.70.10">
    <property type="entry name" value="Cysteine proteinases"/>
    <property type="match status" value="1"/>
</dbReference>
<dbReference type="CDD" id="cd02619">
    <property type="entry name" value="Peptidase_C1"/>
    <property type="match status" value="1"/>
</dbReference>
<keyword evidence="5" id="KW-0732">Signal</keyword>
<feature type="compositionally biased region" description="Low complexity" evidence="4">
    <location>
        <begin position="53"/>
        <end position="67"/>
    </location>
</feature>
<dbReference type="InterPro" id="IPR000668">
    <property type="entry name" value="Peptidase_C1A_C"/>
</dbReference>
<keyword evidence="2" id="KW-0865">Zymogen</keyword>